<dbReference type="EMBL" id="JBBNAF010000003">
    <property type="protein sequence ID" value="KAK9160170.1"/>
    <property type="molecule type" value="Genomic_DNA"/>
</dbReference>
<comment type="caution">
    <text evidence="1">The sequence shown here is derived from an EMBL/GenBank/DDBJ whole genome shotgun (WGS) entry which is preliminary data.</text>
</comment>
<name>A0AAP0KZC7_9MAGN</name>
<reference evidence="1 2" key="1">
    <citation type="submission" date="2024-01" db="EMBL/GenBank/DDBJ databases">
        <title>Genome assemblies of Stephania.</title>
        <authorList>
            <person name="Yang L."/>
        </authorList>
    </citation>
    <scope>NUCLEOTIDE SEQUENCE [LARGE SCALE GENOMIC DNA]</scope>
    <source>
        <strain evidence="1">YNDBR</strain>
        <tissue evidence="1">Leaf</tissue>
    </source>
</reference>
<dbReference type="Proteomes" id="UP001420932">
    <property type="component" value="Unassembled WGS sequence"/>
</dbReference>
<organism evidence="1 2">
    <name type="scientific">Stephania yunnanensis</name>
    <dbReference type="NCBI Taxonomy" id="152371"/>
    <lineage>
        <taxon>Eukaryota</taxon>
        <taxon>Viridiplantae</taxon>
        <taxon>Streptophyta</taxon>
        <taxon>Embryophyta</taxon>
        <taxon>Tracheophyta</taxon>
        <taxon>Spermatophyta</taxon>
        <taxon>Magnoliopsida</taxon>
        <taxon>Ranunculales</taxon>
        <taxon>Menispermaceae</taxon>
        <taxon>Menispermoideae</taxon>
        <taxon>Cissampelideae</taxon>
        <taxon>Stephania</taxon>
    </lineage>
</organism>
<gene>
    <name evidence="1" type="ORF">Syun_006511</name>
</gene>
<protein>
    <submittedName>
        <fullName evidence="1">Uncharacterized protein</fullName>
    </submittedName>
</protein>
<proteinExistence type="predicted"/>
<evidence type="ECO:0000313" key="1">
    <source>
        <dbReference type="EMBL" id="KAK9160170.1"/>
    </source>
</evidence>
<dbReference type="AlphaFoldDB" id="A0AAP0KZC7"/>
<evidence type="ECO:0000313" key="2">
    <source>
        <dbReference type="Proteomes" id="UP001420932"/>
    </source>
</evidence>
<keyword evidence="2" id="KW-1185">Reference proteome</keyword>
<accession>A0AAP0KZC7</accession>
<sequence length="131" mass="15600">MLEARNDMNVEQRAWDYNRLYIEELELAFIGAVLRSQMTNLHNEELMFENQRTLARRTHMMERMMSRRNRCQGGTSILTPSTWMRLPLQSNLDVSTLPWQNYHLYNHAVSYQSQRIVPLEDDDNASSGRRH</sequence>